<keyword evidence="1" id="KW-0812">Transmembrane</keyword>
<dbReference type="RefSeq" id="WP_012697186.1">
    <property type="nucleotide sequence ID" value="NZ_CP022115.1"/>
</dbReference>
<sequence length="48" mass="5598">MELWKELLSSEVGIMSLIVIAIAFIVPIYCVRYFMRKSHEDPCQTAKH</sequence>
<dbReference type="EMBL" id="JAJAXM010000006">
    <property type="protein sequence ID" value="MCG9025278.1"/>
    <property type="molecule type" value="Genomic_DNA"/>
</dbReference>
<evidence type="ECO:0000256" key="1">
    <source>
        <dbReference type="SAM" id="Phobius"/>
    </source>
</evidence>
<dbReference type="OrthoDB" id="8594755at2"/>
<gene>
    <name evidence="3" type="ORF">LH440_05060</name>
    <name evidence="2" type="ORF">LHGZ1_1858</name>
</gene>
<dbReference type="GeneID" id="75110986"/>
<protein>
    <submittedName>
        <fullName evidence="3">DUF3149 domain-containing protein</fullName>
    </submittedName>
</protein>
<dbReference type="Proteomes" id="UP000197424">
    <property type="component" value="Chromosome"/>
</dbReference>
<organism evidence="2 4">
    <name type="scientific">Laribacter hongkongensis</name>
    <dbReference type="NCBI Taxonomy" id="168471"/>
    <lineage>
        <taxon>Bacteria</taxon>
        <taxon>Pseudomonadati</taxon>
        <taxon>Pseudomonadota</taxon>
        <taxon>Betaproteobacteria</taxon>
        <taxon>Neisseriales</taxon>
        <taxon>Aquaspirillaceae</taxon>
        <taxon>Laribacter</taxon>
    </lineage>
</organism>
<dbReference type="EMBL" id="CP022115">
    <property type="protein sequence ID" value="ASJ24689.1"/>
    <property type="molecule type" value="Genomic_DNA"/>
</dbReference>
<name>A0A248LJK5_9NEIS</name>
<evidence type="ECO:0000313" key="2">
    <source>
        <dbReference type="EMBL" id="ASJ24689.1"/>
    </source>
</evidence>
<evidence type="ECO:0000313" key="3">
    <source>
        <dbReference type="EMBL" id="MCG9025278.1"/>
    </source>
</evidence>
<evidence type="ECO:0000313" key="4">
    <source>
        <dbReference type="Proteomes" id="UP000197424"/>
    </source>
</evidence>
<reference evidence="2" key="3">
    <citation type="submission" date="2017-06" db="EMBL/GenBank/DDBJ databases">
        <authorList>
            <person name="Kim H.J."/>
            <person name="Triplett B.A."/>
        </authorList>
    </citation>
    <scope>NUCLEOTIDE SEQUENCE</scope>
    <source>
        <strain evidence="2">HLGZ1</strain>
    </source>
</reference>
<keyword evidence="1" id="KW-1133">Transmembrane helix</keyword>
<reference evidence="2" key="1">
    <citation type="journal article" date="2017" name="J. Antimicrob. Chemother.">
        <title>Emergence and genomic analysis of MDR Laribacter hongkongensis strain HLGZ1 from Guangzhou, China.</title>
        <authorList>
            <person name="Wu H.K."/>
            <person name="Chen J.H."/>
            <person name="Yang L."/>
            <person name="Li A.R."/>
            <person name="Su D.H."/>
            <person name="Lin Y.P."/>
            <person name="Chen D.Q."/>
        </authorList>
    </citation>
    <scope>NUCLEOTIDE SEQUENCE</scope>
    <source>
        <strain evidence="2">HLGZ1</strain>
    </source>
</reference>
<dbReference type="InterPro" id="IPR021494">
    <property type="entry name" value="DUF3149"/>
</dbReference>
<keyword evidence="1" id="KW-0472">Membrane</keyword>
<reference evidence="3 5" key="4">
    <citation type="submission" date="2021-10" db="EMBL/GenBank/DDBJ databases">
        <title>Whole-genome sequencing analysis of Laribacter hongkongensis: virulence gene profiles, carbohydrate-active enzyme prediction, and antimicrobial resistance characterization.</title>
        <authorList>
            <person name="Yuan P."/>
            <person name="Zhan Y."/>
            <person name="Chen D."/>
        </authorList>
    </citation>
    <scope>NUCLEOTIDE SEQUENCE [LARGE SCALE GENOMIC DNA]</scope>
    <source>
        <strain evidence="3 5">W67</strain>
    </source>
</reference>
<accession>A0A248LJK5</accession>
<evidence type="ECO:0000313" key="5">
    <source>
        <dbReference type="Proteomes" id="UP001200247"/>
    </source>
</evidence>
<dbReference type="Proteomes" id="UP001200247">
    <property type="component" value="Unassembled WGS sequence"/>
</dbReference>
<dbReference type="AlphaFoldDB" id="A0A248LJK5"/>
<reference evidence="4" key="2">
    <citation type="submission" date="2017-06" db="EMBL/GenBank/DDBJ databases">
        <title>Whole genome sequence of Laribacter hongkongensis LHGZ1.</title>
        <authorList>
            <person name="Chen D."/>
            <person name="Wu H."/>
            <person name="Chen J."/>
        </authorList>
    </citation>
    <scope>NUCLEOTIDE SEQUENCE [LARGE SCALE GENOMIC DNA]</scope>
    <source>
        <strain evidence="4">LHGZ1</strain>
    </source>
</reference>
<feature type="transmembrane region" description="Helical" evidence="1">
    <location>
        <begin position="12"/>
        <end position="31"/>
    </location>
</feature>
<dbReference type="Pfam" id="PF11346">
    <property type="entry name" value="DUF3149"/>
    <property type="match status" value="1"/>
</dbReference>
<proteinExistence type="predicted"/>